<protein>
    <submittedName>
        <fullName evidence="2">Uncharacterized protein</fullName>
    </submittedName>
</protein>
<sequence length="161" mass="17443">MMTATTHRWTTPIGLEVTRLSEPLGPQRAEAELARLEDALDTRRGLLFSGRCDQPGRYRPHDLGHVDPPVEVTADQDGVRLRALNARGRVLLPALAAALAPHGAYWDEAAATVTATLRACVTSPVGRAASGTHARRVAEPPTWLRHEGAPAPCDRTHQTPR</sequence>
<evidence type="ECO:0000256" key="1">
    <source>
        <dbReference type="SAM" id="MobiDB-lite"/>
    </source>
</evidence>
<name>A0A101JH67_9ACTN</name>
<organism evidence="2 3">
    <name type="scientific">Streptomyces regalis</name>
    <dbReference type="NCBI Taxonomy" id="68262"/>
    <lineage>
        <taxon>Bacteria</taxon>
        <taxon>Bacillati</taxon>
        <taxon>Actinomycetota</taxon>
        <taxon>Actinomycetes</taxon>
        <taxon>Kitasatosporales</taxon>
        <taxon>Streptomycetaceae</taxon>
        <taxon>Streptomyces</taxon>
    </lineage>
</organism>
<feature type="compositionally biased region" description="Basic and acidic residues" evidence="1">
    <location>
        <begin position="144"/>
        <end position="161"/>
    </location>
</feature>
<keyword evidence="3" id="KW-1185">Reference proteome</keyword>
<dbReference type="Proteomes" id="UP000053923">
    <property type="component" value="Unassembled WGS sequence"/>
</dbReference>
<reference evidence="3" key="1">
    <citation type="submission" date="2015-10" db="EMBL/GenBank/DDBJ databases">
        <authorList>
            <person name="Ju K.-S."/>
            <person name="Doroghazi J.R."/>
            <person name="Metcalf W.W."/>
        </authorList>
    </citation>
    <scope>NUCLEOTIDE SEQUENCE [LARGE SCALE GENOMIC DNA]</scope>
    <source>
        <strain evidence="3">NRRL 3151</strain>
    </source>
</reference>
<dbReference type="EMBL" id="LLZG01000360">
    <property type="protein sequence ID" value="KUL26768.1"/>
    <property type="molecule type" value="Genomic_DNA"/>
</dbReference>
<evidence type="ECO:0000313" key="2">
    <source>
        <dbReference type="EMBL" id="KUL26768.1"/>
    </source>
</evidence>
<proteinExistence type="predicted"/>
<gene>
    <name evidence="2" type="ORF">ADL12_31905</name>
</gene>
<accession>A0A101JH67</accession>
<feature type="region of interest" description="Disordered" evidence="1">
    <location>
        <begin position="131"/>
        <end position="161"/>
    </location>
</feature>
<dbReference type="AlphaFoldDB" id="A0A101JH67"/>
<comment type="caution">
    <text evidence="2">The sequence shown here is derived from an EMBL/GenBank/DDBJ whole genome shotgun (WGS) entry which is preliminary data.</text>
</comment>
<evidence type="ECO:0000313" key="3">
    <source>
        <dbReference type="Proteomes" id="UP000053923"/>
    </source>
</evidence>